<gene>
    <name evidence="1" type="ORF">N0F65_002098</name>
</gene>
<dbReference type="Proteomes" id="UP001146120">
    <property type="component" value="Unassembled WGS sequence"/>
</dbReference>
<dbReference type="GO" id="GO:0046982">
    <property type="term" value="F:protein heterodimerization activity"/>
    <property type="evidence" value="ECO:0007669"/>
    <property type="project" value="InterPro"/>
</dbReference>
<accession>A0AAV2ZDH3</accession>
<comment type="caution">
    <text evidence="1">The sequence shown here is derived from an EMBL/GenBank/DDBJ whole genome shotgun (WGS) entry which is preliminary data.</text>
</comment>
<dbReference type="EMBL" id="DAKRPA010000009">
    <property type="protein sequence ID" value="DBA04336.1"/>
    <property type="molecule type" value="Genomic_DNA"/>
</dbReference>
<dbReference type="Gene3D" id="1.10.20.10">
    <property type="entry name" value="Histone, subunit A"/>
    <property type="match status" value="1"/>
</dbReference>
<feature type="non-terminal residue" evidence="1">
    <location>
        <position position="1"/>
    </location>
</feature>
<reference evidence="1" key="1">
    <citation type="submission" date="2022-11" db="EMBL/GenBank/DDBJ databases">
        <authorList>
            <person name="Morgan W.R."/>
            <person name="Tartar A."/>
        </authorList>
    </citation>
    <scope>NUCLEOTIDE SEQUENCE</scope>
    <source>
        <strain evidence="1">ARSEF 373</strain>
    </source>
</reference>
<proteinExistence type="predicted"/>
<reference evidence="1" key="2">
    <citation type="journal article" date="2023" name="Microbiol Resour">
        <title>Decontamination and Annotation of the Draft Genome Sequence of the Oomycete Lagenidium giganteum ARSEF 373.</title>
        <authorList>
            <person name="Morgan W.R."/>
            <person name="Tartar A."/>
        </authorList>
    </citation>
    <scope>NUCLEOTIDE SEQUENCE</scope>
    <source>
        <strain evidence="1">ARSEF 373</strain>
    </source>
</reference>
<protein>
    <submittedName>
        <fullName evidence="1">Uncharacterized protein</fullName>
    </submittedName>
</protein>
<evidence type="ECO:0000313" key="2">
    <source>
        <dbReference type="Proteomes" id="UP001146120"/>
    </source>
</evidence>
<evidence type="ECO:0000313" key="1">
    <source>
        <dbReference type="EMBL" id="DBA04336.1"/>
    </source>
</evidence>
<keyword evidence="2" id="KW-1185">Reference proteome</keyword>
<sequence length="151" mass="16687">SVEKLLREVVPPELGIAKETVEWVNESAEVNGVWAQWTESGGSEFLKLISSKANEIAEARATKENYRISAEDVVEALKARQGIDELGQSKHLASIMDRQAVQDIATRVSRRDQRISEPTHVDMSTMWFVGLNTGTTSTHSLTESSNKIGFA</sequence>
<organism evidence="1 2">
    <name type="scientific">Lagenidium giganteum</name>
    <dbReference type="NCBI Taxonomy" id="4803"/>
    <lineage>
        <taxon>Eukaryota</taxon>
        <taxon>Sar</taxon>
        <taxon>Stramenopiles</taxon>
        <taxon>Oomycota</taxon>
        <taxon>Peronosporomycetes</taxon>
        <taxon>Pythiales</taxon>
        <taxon>Pythiaceae</taxon>
    </lineage>
</organism>
<dbReference type="AlphaFoldDB" id="A0AAV2ZDH3"/>
<dbReference type="InterPro" id="IPR009072">
    <property type="entry name" value="Histone-fold"/>
</dbReference>
<name>A0AAV2ZDH3_9STRA</name>